<dbReference type="AlphaFoldDB" id="A0A8J2WT63"/>
<keyword evidence="5" id="KW-1185">Reference proteome</keyword>
<feature type="coiled-coil region" evidence="1">
    <location>
        <begin position="256"/>
        <end position="283"/>
    </location>
</feature>
<evidence type="ECO:0000313" key="4">
    <source>
        <dbReference type="EMBL" id="CAH0379854.1"/>
    </source>
</evidence>
<dbReference type="GO" id="GO:0003676">
    <property type="term" value="F:nucleic acid binding"/>
    <property type="evidence" value="ECO:0007669"/>
    <property type="project" value="InterPro"/>
</dbReference>
<feature type="compositionally biased region" description="Basic residues" evidence="2">
    <location>
        <begin position="43"/>
        <end position="52"/>
    </location>
</feature>
<dbReference type="EMBL" id="CAKKNE010000006">
    <property type="protein sequence ID" value="CAH0379854.1"/>
    <property type="molecule type" value="Genomic_DNA"/>
</dbReference>
<protein>
    <recommendedName>
        <fullName evidence="3">G-patch domain-containing protein</fullName>
    </recommendedName>
</protein>
<dbReference type="InterPro" id="IPR000467">
    <property type="entry name" value="G_patch_dom"/>
</dbReference>
<dbReference type="InterPro" id="IPR022159">
    <property type="entry name" value="STIP/TFIP11_N"/>
</dbReference>
<dbReference type="SMART" id="SM00443">
    <property type="entry name" value="G_patch"/>
    <property type="match status" value="1"/>
</dbReference>
<accession>A0A8J2WT63</accession>
<keyword evidence="1" id="KW-0175">Coiled coil</keyword>
<proteinExistence type="predicted"/>
<dbReference type="Pfam" id="PF12457">
    <property type="entry name" value="TIP_N"/>
    <property type="match status" value="1"/>
</dbReference>
<dbReference type="PANTHER" id="PTHR23329">
    <property type="entry name" value="TUFTELIN-INTERACTING PROTEIN 11-RELATED"/>
    <property type="match status" value="1"/>
</dbReference>
<gene>
    <name evidence="4" type="ORF">PECAL_6P14930</name>
</gene>
<name>A0A8J2WT63_9STRA</name>
<evidence type="ECO:0000313" key="5">
    <source>
        <dbReference type="Proteomes" id="UP000789595"/>
    </source>
</evidence>
<dbReference type="GO" id="GO:0000390">
    <property type="term" value="P:spliceosomal complex disassembly"/>
    <property type="evidence" value="ECO:0007669"/>
    <property type="project" value="InterPro"/>
</dbReference>
<dbReference type="GO" id="GO:0071008">
    <property type="term" value="C:U2-type post-mRNA release spliceosomal complex"/>
    <property type="evidence" value="ECO:0007669"/>
    <property type="project" value="TreeGrafter"/>
</dbReference>
<evidence type="ECO:0000259" key="3">
    <source>
        <dbReference type="SMART" id="SM00443"/>
    </source>
</evidence>
<dbReference type="Pfam" id="PF01585">
    <property type="entry name" value="G-patch"/>
    <property type="match status" value="1"/>
</dbReference>
<comment type="caution">
    <text evidence="4">The sequence shown here is derived from an EMBL/GenBank/DDBJ whole genome shotgun (WGS) entry which is preliminary data.</text>
</comment>
<feature type="compositionally biased region" description="Pro residues" evidence="2">
    <location>
        <begin position="88"/>
        <end position="103"/>
    </location>
</feature>
<organism evidence="4 5">
    <name type="scientific">Pelagomonas calceolata</name>
    <dbReference type="NCBI Taxonomy" id="35677"/>
    <lineage>
        <taxon>Eukaryota</taxon>
        <taxon>Sar</taxon>
        <taxon>Stramenopiles</taxon>
        <taxon>Ochrophyta</taxon>
        <taxon>Pelagophyceae</taxon>
        <taxon>Pelagomonadales</taxon>
        <taxon>Pelagomonadaceae</taxon>
        <taxon>Pelagomonas</taxon>
    </lineage>
</organism>
<dbReference type="Proteomes" id="UP000789595">
    <property type="component" value="Unassembled WGS sequence"/>
</dbReference>
<sequence>MSSSDDDEAPRGLGLGYGVKRGRRDRDEAALGVFGDGDEPHQRRGLGAKKKSSSGPVMFVSAGKEEAKPPAPAPAPTMSNDDFRAHMAPPPPPKVQKPKPPPTTATRPEWARHTKGVGFELMKKMGFTGRLGKDETGVSRHVEVTKRPDGVGLGFAAKVGFVEEAKLPQNIALQKELGQKVAEDVPVEDTASSARRTKRRRLYRDAAAMKDAVAGLERAARENRKAAQLQQQRRVDTAVENALAVPAELRLASRFREDLAARLNGEESALRDAQRRLDAERSRKGGLDFDLRHDLDQCERLQRRSQRLQSCDEALAKVEEAVQRRDSAEVRKALQSVKKRFPEEWILGGVAESTPSVVREAVLASLEDWDPFLDATRLQSVTDAWGPSSLFKSEDDRDACAKKWRSLIEQAAGPRTRSALREWRPGVNAANDAAACVLVNGLRSNAPDAFLASVIAPRIVTALETLARTAVRGQRCDARWAGPWPDLLDEEGRDAVRRAARVLLRAQLKGALLTDDRALLKAFAQHAAAWKASLGSEWKPFITQDVLKTLVDAAKTLEICDDEDYQRWQVVDASRVVASIGVRGDDVAAVVKGALGPRFVTTLRASLIAEAWAEAGCLYCAWRDRLLSDDGLPSLPEAASNAAVEVLTCGLDLISLSLDDPAMLARAPLPPLASLTFEAARQKTTVVEQPAPPQQRKAWRPALDASGFAVFADVVQRFAAENDVLYAPKPNRTHDGKQLYAFGRATIYLDRNVTFVKRGDGYVPVALEDLLAQDA</sequence>
<dbReference type="OrthoDB" id="29523at2759"/>
<evidence type="ECO:0000256" key="1">
    <source>
        <dbReference type="SAM" id="Coils"/>
    </source>
</evidence>
<feature type="domain" description="G-patch" evidence="3">
    <location>
        <begin position="112"/>
        <end position="156"/>
    </location>
</feature>
<feature type="region of interest" description="Disordered" evidence="2">
    <location>
        <begin position="1"/>
        <end position="108"/>
    </location>
</feature>
<dbReference type="InterPro" id="IPR045211">
    <property type="entry name" value="TFP11/STIP/Ntr1"/>
</dbReference>
<evidence type="ECO:0000256" key="2">
    <source>
        <dbReference type="SAM" id="MobiDB-lite"/>
    </source>
</evidence>
<reference evidence="4" key="1">
    <citation type="submission" date="2021-11" db="EMBL/GenBank/DDBJ databases">
        <authorList>
            <consortium name="Genoscope - CEA"/>
            <person name="William W."/>
        </authorList>
    </citation>
    <scope>NUCLEOTIDE SEQUENCE</scope>
</reference>
<dbReference type="PANTHER" id="PTHR23329:SF1">
    <property type="entry name" value="TUFTELIN-INTERACTING PROTEIN 11"/>
    <property type="match status" value="1"/>
</dbReference>